<evidence type="ECO:0000259" key="2">
    <source>
        <dbReference type="Pfam" id="PF09851"/>
    </source>
</evidence>
<dbReference type="AlphaFoldDB" id="A0A7W0CBY7"/>
<keyword evidence="4" id="KW-1185">Reference proteome</keyword>
<feature type="domain" description="SHOCT" evidence="2">
    <location>
        <begin position="77"/>
        <end position="102"/>
    </location>
</feature>
<gene>
    <name evidence="3" type="ORF">HNR65_003308</name>
</gene>
<keyword evidence="1" id="KW-0472">Membrane</keyword>
<dbReference type="Proteomes" id="UP000525298">
    <property type="component" value="Unassembled WGS sequence"/>
</dbReference>
<dbReference type="InterPro" id="IPR018649">
    <property type="entry name" value="SHOCT"/>
</dbReference>
<evidence type="ECO:0000256" key="1">
    <source>
        <dbReference type="SAM" id="Phobius"/>
    </source>
</evidence>
<comment type="caution">
    <text evidence="3">The sequence shown here is derived from an EMBL/GenBank/DDBJ whole genome shotgun (WGS) entry which is preliminary data.</text>
</comment>
<dbReference type="Pfam" id="PF09851">
    <property type="entry name" value="SHOCT"/>
    <property type="match status" value="1"/>
</dbReference>
<keyword evidence="1" id="KW-0812">Transmembrane</keyword>
<feature type="transmembrane region" description="Helical" evidence="1">
    <location>
        <begin position="29"/>
        <end position="53"/>
    </location>
</feature>
<evidence type="ECO:0000313" key="4">
    <source>
        <dbReference type="Proteomes" id="UP000525298"/>
    </source>
</evidence>
<organism evidence="3 4">
    <name type="scientific">Desulfosalsimonas propionicica</name>
    <dbReference type="NCBI Taxonomy" id="332175"/>
    <lineage>
        <taxon>Bacteria</taxon>
        <taxon>Pseudomonadati</taxon>
        <taxon>Thermodesulfobacteriota</taxon>
        <taxon>Desulfobacteria</taxon>
        <taxon>Desulfobacterales</taxon>
        <taxon>Desulfosalsimonadaceae</taxon>
        <taxon>Desulfosalsimonas</taxon>
    </lineage>
</organism>
<sequence length="104" mass="11397">MTVNSAALAQQNSYNGWHMGPGMMGGYGFMGWFGGIFTIVIWILIIVGLVLLIRWLVQTTRSEPGASAGAGASTSRALEILRERYARGEIDKAEFEEKKKDLTS</sequence>
<proteinExistence type="predicted"/>
<dbReference type="EMBL" id="JACDUS010000014">
    <property type="protein sequence ID" value="MBA2882952.1"/>
    <property type="molecule type" value="Genomic_DNA"/>
</dbReference>
<accession>A0A7W0CBY7</accession>
<dbReference type="RefSeq" id="WP_220128422.1">
    <property type="nucleotide sequence ID" value="NZ_JACDUS010000014.1"/>
</dbReference>
<reference evidence="3 4" key="1">
    <citation type="submission" date="2020-07" db="EMBL/GenBank/DDBJ databases">
        <title>Genomic Encyclopedia of Type Strains, Phase IV (KMG-IV): sequencing the most valuable type-strain genomes for metagenomic binning, comparative biology and taxonomic classification.</title>
        <authorList>
            <person name="Goeker M."/>
        </authorList>
    </citation>
    <scope>NUCLEOTIDE SEQUENCE [LARGE SCALE GENOMIC DNA]</scope>
    <source>
        <strain evidence="3 4">DSM 17721</strain>
    </source>
</reference>
<name>A0A7W0CBY7_9BACT</name>
<evidence type="ECO:0000313" key="3">
    <source>
        <dbReference type="EMBL" id="MBA2882952.1"/>
    </source>
</evidence>
<keyword evidence="1" id="KW-1133">Transmembrane helix</keyword>
<protein>
    <submittedName>
        <fullName evidence="3">Putative membrane protein</fullName>
    </submittedName>
</protein>